<accession>A0A6L2N7Q6</accession>
<sequence length="525" mass="59838">MGCGQPCDGFYCYLCTCQQCGVSLINGICLNCTYGDGKPVTCCVCEGPLNGGFCSFYDSRAGNSFAYDSNPNSFDDSQNLSDYPPQPSTRRILDPCFNQNFDKIFPQTSPSFPQQYLCCENSGGPHATFQCQPMNQNFYSSNSSGFDQFQPPQYPVIHHPPQGTSVKMLQARENLMKYIQKFLKKFDCIPFREGPMALLLAHKRFSKINQAFREEQHQPENIRELLRKLLNDLQILNGILLERGEHAAQINTPNWKCPVFYDDDDEYSIQYREYLENSSNAIAPEEPDNSLSMRDDHLSTIPETESDEVIKSSVEDLVPIPTVTFSNLLFNSNDDFTSSDDESLSDEDVSEDNFKIYPNPLFKFDDEYISSDVNPLFDEVLEDIECKDSYDSNLDESTFLVTPLSDSNEDEYLIPCDDVELLLHRDPSTPIMNIVSILEGFIDEPPLKKNDALFDLESKENKWKMILYDAPINDLMTEDKVFDPGIHDQFFSLTYDFPDFEDSRARGFVLRSLELQSLAYGNPIS</sequence>
<dbReference type="EMBL" id="BKCJ010008130">
    <property type="protein sequence ID" value="GEU80715.1"/>
    <property type="molecule type" value="Genomic_DNA"/>
</dbReference>
<reference evidence="1" key="1">
    <citation type="journal article" date="2019" name="Sci. Rep.">
        <title>Draft genome of Tanacetum cinerariifolium, the natural source of mosquito coil.</title>
        <authorList>
            <person name="Yamashiro T."/>
            <person name="Shiraishi A."/>
            <person name="Satake H."/>
            <person name="Nakayama K."/>
        </authorList>
    </citation>
    <scope>NUCLEOTIDE SEQUENCE</scope>
</reference>
<name>A0A6L2N7Q6_TANCI</name>
<proteinExistence type="predicted"/>
<dbReference type="AlphaFoldDB" id="A0A6L2N7Q6"/>
<evidence type="ECO:0000313" key="1">
    <source>
        <dbReference type="EMBL" id="GEU80715.1"/>
    </source>
</evidence>
<organism evidence="1">
    <name type="scientific">Tanacetum cinerariifolium</name>
    <name type="common">Dalmatian daisy</name>
    <name type="synonym">Chrysanthemum cinerariifolium</name>
    <dbReference type="NCBI Taxonomy" id="118510"/>
    <lineage>
        <taxon>Eukaryota</taxon>
        <taxon>Viridiplantae</taxon>
        <taxon>Streptophyta</taxon>
        <taxon>Embryophyta</taxon>
        <taxon>Tracheophyta</taxon>
        <taxon>Spermatophyta</taxon>
        <taxon>Magnoliopsida</taxon>
        <taxon>eudicotyledons</taxon>
        <taxon>Gunneridae</taxon>
        <taxon>Pentapetalae</taxon>
        <taxon>asterids</taxon>
        <taxon>campanulids</taxon>
        <taxon>Asterales</taxon>
        <taxon>Asteraceae</taxon>
        <taxon>Asteroideae</taxon>
        <taxon>Anthemideae</taxon>
        <taxon>Anthemidinae</taxon>
        <taxon>Tanacetum</taxon>
    </lineage>
</organism>
<gene>
    <name evidence="1" type="ORF">Tci_052693</name>
</gene>
<comment type="caution">
    <text evidence="1">The sequence shown here is derived from an EMBL/GenBank/DDBJ whole genome shotgun (WGS) entry which is preliminary data.</text>
</comment>
<protein>
    <submittedName>
        <fullName evidence="1">Uncharacterized protein</fullName>
    </submittedName>
</protein>